<sequence length="67" mass="6960">MACPDRASASGFALLKPRHPVNEVGPLKEVKGHVGRLPDRTDPDPANDGSPGEPGRLGLFGLGSASW</sequence>
<evidence type="ECO:0000313" key="3">
    <source>
        <dbReference type="Proteomes" id="UP001165343"/>
    </source>
</evidence>
<organism evidence="2 3">
    <name type="scientific">Sphingomonas anseongensis</name>
    <dbReference type="NCBI Taxonomy" id="2908207"/>
    <lineage>
        <taxon>Bacteria</taxon>
        <taxon>Pseudomonadati</taxon>
        <taxon>Pseudomonadota</taxon>
        <taxon>Alphaproteobacteria</taxon>
        <taxon>Sphingomonadales</taxon>
        <taxon>Sphingomonadaceae</taxon>
        <taxon>Sphingomonas</taxon>
    </lineage>
</organism>
<evidence type="ECO:0000313" key="2">
    <source>
        <dbReference type="EMBL" id="MCL6679489.1"/>
    </source>
</evidence>
<keyword evidence="3" id="KW-1185">Reference proteome</keyword>
<protein>
    <submittedName>
        <fullName evidence="2">Uncharacterized protein</fullName>
    </submittedName>
</protein>
<proteinExistence type="predicted"/>
<dbReference type="EMBL" id="JAMGBC010000001">
    <property type="protein sequence ID" value="MCL6679489.1"/>
    <property type="molecule type" value="Genomic_DNA"/>
</dbReference>
<dbReference type="Proteomes" id="UP001165343">
    <property type="component" value="Unassembled WGS sequence"/>
</dbReference>
<dbReference type="RefSeq" id="WP_249868384.1">
    <property type="nucleotide sequence ID" value="NZ_JAMGBC010000001.1"/>
</dbReference>
<feature type="region of interest" description="Disordered" evidence="1">
    <location>
        <begin position="23"/>
        <end position="67"/>
    </location>
</feature>
<name>A0ABT0RGV3_9SPHN</name>
<reference evidence="2" key="1">
    <citation type="submission" date="2022-05" db="EMBL/GenBank/DDBJ databases">
        <authorList>
            <person name="Jo J.-H."/>
            <person name="Im W.-T."/>
        </authorList>
    </citation>
    <scope>NUCLEOTIDE SEQUENCE</scope>
    <source>
        <strain evidence="2">RG327</strain>
    </source>
</reference>
<accession>A0ABT0RGV3</accession>
<comment type="caution">
    <text evidence="2">The sequence shown here is derived from an EMBL/GenBank/DDBJ whole genome shotgun (WGS) entry which is preliminary data.</text>
</comment>
<gene>
    <name evidence="2" type="ORF">LZ519_09220</name>
</gene>
<evidence type="ECO:0000256" key="1">
    <source>
        <dbReference type="SAM" id="MobiDB-lite"/>
    </source>
</evidence>
<feature type="compositionally biased region" description="Basic and acidic residues" evidence="1">
    <location>
        <begin position="26"/>
        <end position="43"/>
    </location>
</feature>